<accession>A0A5P8FQI6</accession>
<dbReference type="AlphaFoldDB" id="A0A176QFQ8"/>
<dbReference type="STRING" id="262209.AWH69_02155"/>
<reference evidence="1 3" key="1">
    <citation type="submission" date="2016-01" db="EMBL/GenBank/DDBJ databases">
        <title>Janibacter melonis strain CD11_4 genome sequencing and assembly.</title>
        <authorList>
            <person name="Nair G.R."/>
            <person name="Kaur G."/>
            <person name="Chander A.M."/>
            <person name="Mayilraj S."/>
        </authorList>
    </citation>
    <scope>NUCLEOTIDE SEQUENCE [LARGE SCALE GENOMIC DNA]</scope>
    <source>
        <strain evidence="1 3">CD11-4</strain>
    </source>
</reference>
<reference evidence="2" key="3">
    <citation type="submission" date="2019-11" db="EMBL/GenBank/DDBJ databases">
        <authorList>
            <person name="Zhao Q."/>
        </authorList>
    </citation>
    <scope>NUCLEOTIDE SEQUENCE</scope>
    <source>
        <strain evidence="2">M714</strain>
    </source>
</reference>
<dbReference type="OrthoDB" id="3828911at2"/>
<evidence type="ECO:0000313" key="1">
    <source>
        <dbReference type="EMBL" id="OAB88626.1"/>
    </source>
</evidence>
<dbReference type="EMBL" id="CP044548">
    <property type="protein sequence ID" value="QFQ31383.2"/>
    <property type="molecule type" value="Genomic_DNA"/>
</dbReference>
<evidence type="ECO:0008006" key="5">
    <source>
        <dbReference type="Google" id="ProtNLM"/>
    </source>
</evidence>
<dbReference type="GeneID" id="59162534"/>
<sequence length="157" mass="16899">MPQLSYPSDTFPGPPGVTLDVPQTWAPVRVGGTLMACRKIDSDHGFAPNVVVRGFQRTADFTIRAALAELRAFVAERGEGRVDEPFELELGGVPFLGVNVSWTDDEIGTVVQIHLFAGSRRGRIVDIVQATGSVGGDDMERSYGEVQGILQSVRVTA</sequence>
<keyword evidence="3" id="KW-1185">Reference proteome</keyword>
<organism evidence="1 3">
    <name type="scientific">Janibacter melonis</name>
    <dbReference type="NCBI Taxonomy" id="262209"/>
    <lineage>
        <taxon>Bacteria</taxon>
        <taxon>Bacillati</taxon>
        <taxon>Actinomycetota</taxon>
        <taxon>Actinomycetes</taxon>
        <taxon>Micrococcales</taxon>
        <taxon>Intrasporangiaceae</taxon>
        <taxon>Janibacter</taxon>
    </lineage>
</organism>
<dbReference type="EMBL" id="LQZG01000001">
    <property type="protein sequence ID" value="OAB88626.1"/>
    <property type="molecule type" value="Genomic_DNA"/>
</dbReference>
<protein>
    <recommendedName>
        <fullName evidence="5">Lipoprotein LpqN</fullName>
    </recommendedName>
</protein>
<reference evidence="2 4" key="2">
    <citation type="submission" date="2019-09" db="EMBL/GenBank/DDBJ databases">
        <title>Complete Genome Sequence of Janibacter melonis M714 with both human health impact and industrial applications.</title>
        <authorList>
            <person name="Jin M."/>
            <person name="Zhao Q.R."/>
        </authorList>
    </citation>
    <scope>NUCLEOTIDE SEQUENCE [LARGE SCALE GENOMIC DNA]</scope>
    <source>
        <strain evidence="2 4">M714</strain>
    </source>
</reference>
<evidence type="ECO:0000313" key="2">
    <source>
        <dbReference type="EMBL" id="QFQ31383.2"/>
    </source>
</evidence>
<name>A0A176QFQ8_9MICO</name>
<dbReference type="KEGG" id="jme:EEW87_015190"/>
<dbReference type="Proteomes" id="UP000076976">
    <property type="component" value="Unassembled WGS sequence"/>
</dbReference>
<evidence type="ECO:0000313" key="4">
    <source>
        <dbReference type="Proteomes" id="UP000271708"/>
    </source>
</evidence>
<accession>A0A176QFQ8</accession>
<dbReference type="Proteomes" id="UP000271708">
    <property type="component" value="Chromosome"/>
</dbReference>
<evidence type="ECO:0000313" key="3">
    <source>
        <dbReference type="Proteomes" id="UP000076976"/>
    </source>
</evidence>
<gene>
    <name evidence="1" type="ORF">AWH69_02155</name>
    <name evidence="2" type="ORF">EEW87_015190</name>
</gene>
<proteinExistence type="predicted"/>
<dbReference type="RefSeq" id="WP_068270822.1">
    <property type="nucleotide sequence ID" value="NZ_BAAAKD010000014.1"/>
</dbReference>
<dbReference type="Gene3D" id="3.40.1000.10">
    <property type="entry name" value="Mog1/PsbP, alpha/beta/alpha sandwich"/>
    <property type="match status" value="1"/>
</dbReference>